<protein>
    <submittedName>
        <fullName evidence="2">Uncharacterized protein</fullName>
    </submittedName>
</protein>
<dbReference type="Gramene" id="Jr12_12980_p1">
    <property type="protein sequence ID" value="cds.Jr12_12980_p1"/>
    <property type="gene ID" value="Jr12_12980"/>
</dbReference>
<evidence type="ECO:0000313" key="2">
    <source>
        <dbReference type="EMBL" id="KAF5449100.1"/>
    </source>
</evidence>
<accession>A0A833UDH4</accession>
<dbReference type="AlphaFoldDB" id="A0A833UDH4"/>
<feature type="compositionally biased region" description="Low complexity" evidence="1">
    <location>
        <begin position="1"/>
        <end position="15"/>
    </location>
</feature>
<dbReference type="Proteomes" id="UP000619265">
    <property type="component" value="Unassembled WGS sequence"/>
</dbReference>
<gene>
    <name evidence="3" type="ORF">F2P56_027506</name>
    <name evidence="2" type="ORF">F2P56_029580</name>
</gene>
<feature type="region of interest" description="Disordered" evidence="1">
    <location>
        <begin position="1"/>
        <end position="60"/>
    </location>
</feature>
<proteinExistence type="predicted"/>
<reference evidence="2" key="1">
    <citation type="submission" date="2015-10" db="EMBL/GenBank/DDBJ databases">
        <authorList>
            <person name="Martinez-Garcia P.J."/>
            <person name="Crepeau M.W."/>
            <person name="Puiu D."/>
            <person name="Gonzalez-Ibeas D."/>
            <person name="Whalen J."/>
            <person name="Stevens K."/>
            <person name="Paul R."/>
            <person name="Butterfield T."/>
            <person name="Britton M."/>
            <person name="Reagan R."/>
            <person name="Chakraborty S."/>
            <person name="Walawage S.L."/>
            <person name="Vasquez-Gross H.A."/>
            <person name="Cardeno C."/>
            <person name="Famula R."/>
            <person name="Pratt K."/>
            <person name="Kuruganti S."/>
            <person name="Aradhya M.K."/>
            <person name="Leslie C.A."/>
            <person name="Dandekar A.M."/>
            <person name="Salzberg S.L."/>
            <person name="Wegrzyn J.L."/>
            <person name="Langley C.H."/>
            <person name="Neale D.B."/>
        </authorList>
    </citation>
    <scope>NUCLEOTIDE SEQUENCE</scope>
    <source>
        <tissue evidence="2">Leaves</tissue>
    </source>
</reference>
<organism evidence="2 4">
    <name type="scientific">Juglans regia</name>
    <name type="common">English walnut</name>
    <dbReference type="NCBI Taxonomy" id="51240"/>
    <lineage>
        <taxon>Eukaryota</taxon>
        <taxon>Viridiplantae</taxon>
        <taxon>Streptophyta</taxon>
        <taxon>Embryophyta</taxon>
        <taxon>Tracheophyta</taxon>
        <taxon>Spermatophyta</taxon>
        <taxon>Magnoliopsida</taxon>
        <taxon>eudicotyledons</taxon>
        <taxon>Gunneridae</taxon>
        <taxon>Pentapetalae</taxon>
        <taxon>rosids</taxon>
        <taxon>fabids</taxon>
        <taxon>Fagales</taxon>
        <taxon>Juglandaceae</taxon>
        <taxon>Juglans</taxon>
    </lineage>
</organism>
<dbReference type="PANTHER" id="PTHR34222:SF95">
    <property type="entry name" value="RRNA 2'-O-METHYLTRANSFERASE FIBRILLARIN-LIKE ISOFORM X1"/>
    <property type="match status" value="1"/>
</dbReference>
<dbReference type="Gramene" id="Jr13_10240_p1">
    <property type="protein sequence ID" value="cds.Jr13_10240_p1"/>
    <property type="gene ID" value="Jr13_10240"/>
</dbReference>
<evidence type="ECO:0000313" key="3">
    <source>
        <dbReference type="EMBL" id="KAF5452521.1"/>
    </source>
</evidence>
<feature type="non-terminal residue" evidence="2">
    <location>
        <position position="1"/>
    </location>
</feature>
<dbReference type="PANTHER" id="PTHR34222">
    <property type="entry name" value="GAG_PRE-INTEGRS DOMAIN-CONTAINING PROTEIN"/>
    <property type="match status" value="1"/>
</dbReference>
<feature type="compositionally biased region" description="Gly residues" evidence="1">
    <location>
        <begin position="30"/>
        <end position="40"/>
    </location>
</feature>
<dbReference type="EMBL" id="LIHL02000013">
    <property type="protein sequence ID" value="KAF5449100.1"/>
    <property type="molecule type" value="Genomic_DNA"/>
</dbReference>
<feature type="compositionally biased region" description="Basic and acidic residues" evidence="1">
    <location>
        <begin position="42"/>
        <end position="58"/>
    </location>
</feature>
<dbReference type="EMBL" id="LIHL02000012">
    <property type="protein sequence ID" value="KAF5452521.1"/>
    <property type="molecule type" value="Genomic_DNA"/>
</dbReference>
<reference evidence="2" key="2">
    <citation type="submission" date="2020-03" db="EMBL/GenBank/DDBJ databases">
        <title>Walnut 2.0.</title>
        <authorList>
            <person name="Marrano A."/>
            <person name="Britton M."/>
            <person name="Zimin A.V."/>
            <person name="Zaini P.A."/>
            <person name="Workman R."/>
            <person name="Puiu D."/>
            <person name="Bianco L."/>
            <person name="Allen B.J."/>
            <person name="Troggio M."/>
            <person name="Leslie C.A."/>
            <person name="Timp W."/>
            <person name="Dendekar A."/>
            <person name="Salzberg S.L."/>
            <person name="Neale D.B."/>
        </authorList>
    </citation>
    <scope>NUCLEOTIDE SEQUENCE</scope>
    <source>
        <tissue evidence="2">Leaves</tissue>
    </source>
</reference>
<name>A0A833UDH4_JUGRE</name>
<evidence type="ECO:0000313" key="4">
    <source>
        <dbReference type="Proteomes" id="UP000619265"/>
    </source>
</evidence>
<feature type="non-terminal residue" evidence="2">
    <location>
        <position position="197"/>
    </location>
</feature>
<sequence length="197" mass="20912">RATLSGQGSQFSSDQSNERSALAASYVAPGGRGGRSGRGARGGRDTRGNRTRGRESRKCTHCGRTNHSVDYCWDLHGRPSGSVNQAICQNATSPSTSSDPTPEMISISKDEYDQFLARTRATSSSIATHAHSGIGSTKLTDSISLSSVLYAPSFPFSLLSISQITQTLQCSVTFYPSVCIFQDLKTGKKIGTGHEAG</sequence>
<evidence type="ECO:0000256" key="1">
    <source>
        <dbReference type="SAM" id="MobiDB-lite"/>
    </source>
</evidence>
<comment type="caution">
    <text evidence="2">The sequence shown here is derived from an EMBL/GenBank/DDBJ whole genome shotgun (WGS) entry which is preliminary data.</text>
</comment>